<dbReference type="PANTHER" id="PTHR34348:SF1">
    <property type="entry name" value="SURFEIT LOCUS PROTEIN 2"/>
    <property type="match status" value="1"/>
</dbReference>
<dbReference type="AlphaFoldDB" id="A0AA35NYH8"/>
<accession>A0AA35NYH8</accession>
<reference evidence="2" key="1">
    <citation type="submission" date="2022-12" db="EMBL/GenBank/DDBJ databases">
        <authorList>
            <person name="Alioto T."/>
            <person name="Alioto T."/>
            <person name="Gomez Garrido J."/>
        </authorList>
    </citation>
    <scope>NUCLEOTIDE SEQUENCE</scope>
</reference>
<dbReference type="Proteomes" id="UP001178461">
    <property type="component" value="Chromosome 2"/>
</dbReference>
<organism evidence="2 3">
    <name type="scientific">Podarcis lilfordi</name>
    <name type="common">Lilford's wall lizard</name>
    <dbReference type="NCBI Taxonomy" id="74358"/>
    <lineage>
        <taxon>Eukaryota</taxon>
        <taxon>Metazoa</taxon>
        <taxon>Chordata</taxon>
        <taxon>Craniata</taxon>
        <taxon>Vertebrata</taxon>
        <taxon>Euteleostomi</taxon>
        <taxon>Lepidosauria</taxon>
        <taxon>Squamata</taxon>
        <taxon>Bifurcata</taxon>
        <taxon>Unidentata</taxon>
        <taxon>Episquamata</taxon>
        <taxon>Laterata</taxon>
        <taxon>Lacertibaenia</taxon>
        <taxon>Lacertidae</taxon>
        <taxon>Podarcis</taxon>
    </lineage>
</organism>
<dbReference type="EMBL" id="OX395127">
    <property type="protein sequence ID" value="CAI5768429.1"/>
    <property type="molecule type" value="Genomic_DNA"/>
</dbReference>
<keyword evidence="3" id="KW-1185">Reference proteome</keyword>
<feature type="region of interest" description="Disordered" evidence="1">
    <location>
        <begin position="136"/>
        <end position="240"/>
    </location>
</feature>
<protein>
    <recommendedName>
        <fullName evidence="4">Surfeit 2</fullName>
    </recommendedName>
</protein>
<evidence type="ECO:0000313" key="2">
    <source>
        <dbReference type="EMBL" id="CAI5768429.1"/>
    </source>
</evidence>
<gene>
    <name evidence="2" type="ORF">PODLI_1B028512</name>
</gene>
<sequence>MCEAAREGPADAVRRFLREHPALRLLPAGDRVRCALTGHELPCRLPELQAYTNGKKYSRLVRAAGALDYGEYGPHIVPSTKSPAQLFCKLTLRHINRIPAHVLRHVQGRRYQKALRRYEECEKEGTKYVPACLLRKPRATREDPPAGIHRQSDRKGSWEHASSSESSGTDDSMSDLYPPELFPEKNPAAKGKSSDGEVAEPAVDKSVAGGERGDPMEVDLQAGTKRAKRQAGPRKKKFKS</sequence>
<dbReference type="InterPro" id="IPR008833">
    <property type="entry name" value="Surf2"/>
</dbReference>
<name>A0AA35NYH8_9SAUR</name>
<dbReference type="PANTHER" id="PTHR34348">
    <property type="entry name" value="SURFEIT LOCUS PROTEIN 2"/>
    <property type="match status" value="1"/>
</dbReference>
<evidence type="ECO:0008006" key="4">
    <source>
        <dbReference type="Google" id="ProtNLM"/>
    </source>
</evidence>
<feature type="compositionally biased region" description="Low complexity" evidence="1">
    <location>
        <begin position="163"/>
        <end position="175"/>
    </location>
</feature>
<feature type="compositionally biased region" description="Basic residues" evidence="1">
    <location>
        <begin position="225"/>
        <end position="240"/>
    </location>
</feature>
<evidence type="ECO:0000256" key="1">
    <source>
        <dbReference type="SAM" id="MobiDB-lite"/>
    </source>
</evidence>
<proteinExistence type="predicted"/>
<feature type="compositionally biased region" description="Basic and acidic residues" evidence="1">
    <location>
        <begin position="139"/>
        <end position="158"/>
    </location>
</feature>
<dbReference type="Pfam" id="PF05477">
    <property type="entry name" value="SURF2"/>
    <property type="match status" value="1"/>
</dbReference>
<evidence type="ECO:0000313" key="3">
    <source>
        <dbReference type="Proteomes" id="UP001178461"/>
    </source>
</evidence>